<keyword evidence="3" id="KW-0121">Carboxypeptidase</keyword>
<dbReference type="PANTHER" id="PTHR30023">
    <property type="entry name" value="D-ALANYL-D-ALANINE CARBOXYPEPTIDASE"/>
    <property type="match status" value="1"/>
</dbReference>
<evidence type="ECO:0000313" key="3">
    <source>
        <dbReference type="EMBL" id="OAK55934.1"/>
    </source>
</evidence>
<dbReference type="InterPro" id="IPR000667">
    <property type="entry name" value="Peptidase_S13"/>
</dbReference>
<dbReference type="GO" id="GO:0000270">
    <property type="term" value="P:peptidoglycan metabolic process"/>
    <property type="evidence" value="ECO:0007669"/>
    <property type="project" value="TreeGrafter"/>
</dbReference>
<dbReference type="Gene3D" id="3.50.80.20">
    <property type="entry name" value="D-Ala-D-Ala carboxypeptidase C, peptidase S13"/>
    <property type="match status" value="1"/>
</dbReference>
<sequence>MLAGLTKRILGPTAGRRRRRTRVLLILVAVVIVAAGGVAVAAIVPTTSDAVSDTETAPEPDAVMPVPSIVPYPDTAPIPTQAALTAALAPVVGSPDLGSFTGVVADAVSGDVLWSSSPDTPMTPASTTKVLTAAAAMLALPQEHRVTTKVVKGAVPGEIVLIAGGDPTLTAQPVGTPGFYPGAARIDDLVEQISKAGTPVDKIVVDTSIYNGGAMAQGWFAPDVAAGYITPIEPIMLDGGRSVPTEDESPRSAEPALDTGRALARGLGIDPARVSIGTAAQGADQVASVQSAPLRDRLGQMLGRSDNVLAEAIGREIAIETNAQASFQGAIDSIGQTLFSAGYDLDGVELHDTSGLSVDNLIPARLLDEIMTSAAGSGKAELRPMLDYLPIAGATGTLSDRYASADRVGAGWIRAKTGTLSTASALAGFVVDVDGRTLTFALMSNDRPPEVSRPALDAVASTLRMCGCR</sequence>
<dbReference type="GO" id="GO:0004185">
    <property type="term" value="F:serine-type carboxypeptidase activity"/>
    <property type="evidence" value="ECO:0007669"/>
    <property type="project" value="InterPro"/>
</dbReference>
<dbReference type="InterPro" id="IPR012338">
    <property type="entry name" value="Beta-lactam/transpept-like"/>
</dbReference>
<dbReference type="Gene3D" id="3.40.710.10">
    <property type="entry name" value="DD-peptidase/beta-lactamase superfamily"/>
    <property type="match status" value="2"/>
</dbReference>
<dbReference type="SUPFAM" id="SSF56601">
    <property type="entry name" value="beta-lactamase/transpeptidase-like"/>
    <property type="match status" value="1"/>
</dbReference>
<proteinExistence type="inferred from homology"/>
<evidence type="ECO:0000256" key="2">
    <source>
        <dbReference type="ARBA" id="ARBA00022801"/>
    </source>
</evidence>
<comment type="caution">
    <text evidence="3">The sequence shown here is derived from an EMBL/GenBank/DDBJ whole genome shotgun (WGS) entry which is preliminary data.</text>
</comment>
<keyword evidence="4" id="KW-1185">Reference proteome</keyword>
<reference evidence="3 4" key="1">
    <citation type="submission" date="2016-03" db="EMBL/GenBank/DDBJ databases">
        <title>Genome sequence of Rhodococcus kyotonensis KB10.</title>
        <authorList>
            <person name="Jeong H."/>
            <person name="Hong C.E."/>
            <person name="Jo S.H."/>
            <person name="Park J.M."/>
        </authorList>
    </citation>
    <scope>NUCLEOTIDE SEQUENCE [LARGE SCALE GENOMIC DNA]</scope>
    <source>
        <strain evidence="3 4">KB10</strain>
    </source>
</reference>
<evidence type="ECO:0000313" key="4">
    <source>
        <dbReference type="Proteomes" id="UP000077519"/>
    </source>
</evidence>
<dbReference type="RefSeq" id="WP_068423223.1">
    <property type="nucleotide sequence ID" value="NZ_LVHI01000007.1"/>
</dbReference>
<accession>A0A177YK62</accession>
<dbReference type="PANTHER" id="PTHR30023:SF0">
    <property type="entry name" value="PENICILLIN-SENSITIVE CARBOXYPEPTIDASE A"/>
    <property type="match status" value="1"/>
</dbReference>
<organism evidence="3 4">
    <name type="scientific">Rhodococcoides kyotonense</name>
    <dbReference type="NCBI Taxonomy" id="398843"/>
    <lineage>
        <taxon>Bacteria</taxon>
        <taxon>Bacillati</taxon>
        <taxon>Actinomycetota</taxon>
        <taxon>Actinomycetes</taxon>
        <taxon>Mycobacteriales</taxon>
        <taxon>Nocardiaceae</taxon>
        <taxon>Rhodococcoides</taxon>
    </lineage>
</organism>
<dbReference type="PRINTS" id="PR00922">
    <property type="entry name" value="DADACBPTASE3"/>
</dbReference>
<dbReference type="EMBL" id="LVHI01000007">
    <property type="protein sequence ID" value="OAK55934.1"/>
    <property type="molecule type" value="Genomic_DNA"/>
</dbReference>
<dbReference type="Proteomes" id="UP000077519">
    <property type="component" value="Unassembled WGS sequence"/>
</dbReference>
<protein>
    <submittedName>
        <fullName evidence="3">D-alanyl-D-alanine carboxypeptidase</fullName>
    </submittedName>
</protein>
<keyword evidence="2" id="KW-0378">Hydrolase</keyword>
<evidence type="ECO:0000256" key="1">
    <source>
        <dbReference type="ARBA" id="ARBA00006096"/>
    </source>
</evidence>
<keyword evidence="3" id="KW-0645">Protease</keyword>
<dbReference type="AlphaFoldDB" id="A0A177YK62"/>
<gene>
    <name evidence="3" type="ORF">A3K89_18665</name>
</gene>
<dbReference type="Pfam" id="PF02113">
    <property type="entry name" value="Peptidase_S13"/>
    <property type="match status" value="2"/>
</dbReference>
<dbReference type="NCBIfam" id="TIGR00666">
    <property type="entry name" value="PBP4"/>
    <property type="match status" value="1"/>
</dbReference>
<dbReference type="GO" id="GO:0006508">
    <property type="term" value="P:proteolysis"/>
    <property type="evidence" value="ECO:0007669"/>
    <property type="project" value="InterPro"/>
</dbReference>
<comment type="similarity">
    <text evidence="1">Belongs to the peptidase S13 family.</text>
</comment>
<name>A0A177YK62_9NOCA</name>